<accession>A0AAW3YTM6</accession>
<dbReference type="RefSeq" id="WP_323869192.1">
    <property type="nucleotide sequence ID" value="NZ_JACXBF010000299.1"/>
</dbReference>
<proteinExistence type="predicted"/>
<feature type="compositionally biased region" description="Gly residues" evidence="1">
    <location>
        <begin position="1"/>
        <end position="11"/>
    </location>
</feature>
<organism evidence="2">
    <name type="scientific">Xenorhabdus szentirmaii</name>
    <dbReference type="NCBI Taxonomy" id="290112"/>
    <lineage>
        <taxon>Bacteria</taxon>
        <taxon>Pseudomonadati</taxon>
        <taxon>Pseudomonadota</taxon>
        <taxon>Gammaproteobacteria</taxon>
        <taxon>Enterobacterales</taxon>
        <taxon>Morganellaceae</taxon>
        <taxon>Xenorhabdus</taxon>
    </lineage>
</organism>
<evidence type="ECO:0000256" key="1">
    <source>
        <dbReference type="SAM" id="MobiDB-lite"/>
    </source>
</evidence>
<gene>
    <name evidence="2" type="ORF">ID854_13420</name>
</gene>
<sequence length="50" mass="5232">MQRGRGGGGKIGGRRPTRLQGCWPDAGKAAKAEAGLAERERGVQGRRDVG</sequence>
<protein>
    <submittedName>
        <fullName evidence="2">Uncharacterized protein</fullName>
    </submittedName>
</protein>
<dbReference type="EMBL" id="JACXBF010000299">
    <property type="protein sequence ID" value="MBD2801430.1"/>
    <property type="molecule type" value="Genomic_DNA"/>
</dbReference>
<dbReference type="AlphaFoldDB" id="A0AAW3YTM6"/>
<reference evidence="2" key="2">
    <citation type="journal article" date="2024" name="Toxins">
        <title>Genome Sequence Analysis of Native Xenorhabdus Strains Isolated from Entomopathogenic Nematodes in Argentina.</title>
        <authorList>
            <person name="Palma L."/>
            <person name="Frizzo L."/>
            <person name="Kaiser S."/>
            <person name="Berry C."/>
            <person name="Caballero P."/>
            <person name="Bode H.B."/>
            <person name="Del Valle E.E."/>
        </authorList>
    </citation>
    <scope>NUCLEOTIDE SEQUENCE</scope>
    <source>
        <strain evidence="2">M</strain>
    </source>
</reference>
<reference evidence="2" key="1">
    <citation type="submission" date="2020-09" db="EMBL/GenBank/DDBJ databases">
        <authorList>
            <person name="Palma L."/>
            <person name="Caballero P."/>
            <person name="Berry C."/>
            <person name="Del Valle E."/>
        </authorList>
    </citation>
    <scope>NUCLEOTIDE SEQUENCE</scope>
    <source>
        <strain evidence="2">M</strain>
    </source>
</reference>
<evidence type="ECO:0000313" key="2">
    <source>
        <dbReference type="EMBL" id="MBD2801430.1"/>
    </source>
</evidence>
<dbReference type="Proteomes" id="UP001193920">
    <property type="component" value="Unassembled WGS sequence"/>
</dbReference>
<feature type="region of interest" description="Disordered" evidence="1">
    <location>
        <begin position="31"/>
        <end position="50"/>
    </location>
</feature>
<feature type="region of interest" description="Disordered" evidence="1">
    <location>
        <begin position="1"/>
        <end position="23"/>
    </location>
</feature>
<comment type="caution">
    <text evidence="2">The sequence shown here is derived from an EMBL/GenBank/DDBJ whole genome shotgun (WGS) entry which is preliminary data.</text>
</comment>
<name>A0AAW3YTM6_9GAMM</name>